<feature type="coiled-coil region" evidence="1">
    <location>
        <begin position="247"/>
        <end position="305"/>
    </location>
</feature>
<evidence type="ECO:0000313" key="4">
    <source>
        <dbReference type="Proteomes" id="UP000197138"/>
    </source>
</evidence>
<gene>
    <name evidence="3" type="ORF">CDL15_Pgr021470</name>
</gene>
<protein>
    <recommendedName>
        <fullName evidence="5">Aminotransferase-like plant mobile domain-containing protein</fullName>
    </recommendedName>
</protein>
<evidence type="ECO:0000313" key="3">
    <source>
        <dbReference type="EMBL" id="OWM86384.1"/>
    </source>
</evidence>
<accession>A0A218XN97</accession>
<comment type="caution">
    <text evidence="3">The sequence shown here is derived from an EMBL/GenBank/DDBJ whole genome shotgun (WGS) entry which is preliminary data.</text>
</comment>
<dbReference type="Proteomes" id="UP000197138">
    <property type="component" value="Unassembled WGS sequence"/>
</dbReference>
<name>A0A218XN97_PUNGR</name>
<evidence type="ECO:0000256" key="2">
    <source>
        <dbReference type="SAM" id="MobiDB-lite"/>
    </source>
</evidence>
<sequence>MSHSFSCPRLDRVTPPLEEIARIWTTLRPVDCHYIAAFVGDIPLLATRRVDWNFLEAAIIFWNPSRAVFDIQGTELTSTIEKYRTLIGRTTVIHSIVEPNFHTAQSTLVSRLTCSDFNGVPLVSHAGSTTYFSARVVKQLGGLQTVSEDTTRTKFEHIWREDQTSVDRQNSIQQVLAAWRTVVPERLYFPEHPTHDERDFQATEEYVLRFYRWGSATHEDLADSPQDKNDEPSGAPPTPSVAIQAELANLRAERDYLRRKIAEKDEQLVHQPQLQKELAQTRTELQRRDQELARATATLERFRKRARGGPHAP</sequence>
<reference evidence="4" key="1">
    <citation type="journal article" date="2017" name="Plant J.">
        <title>The pomegranate (Punica granatum L.) genome and the genomics of punicalagin biosynthesis.</title>
        <authorList>
            <person name="Qin G."/>
            <person name="Xu C."/>
            <person name="Ming R."/>
            <person name="Tang H."/>
            <person name="Guyot R."/>
            <person name="Kramer E.M."/>
            <person name="Hu Y."/>
            <person name="Yi X."/>
            <person name="Qi Y."/>
            <person name="Xu X."/>
            <person name="Gao Z."/>
            <person name="Pan H."/>
            <person name="Jian J."/>
            <person name="Tian Y."/>
            <person name="Yue Z."/>
            <person name="Xu Y."/>
        </authorList>
    </citation>
    <scope>NUCLEOTIDE SEQUENCE [LARGE SCALE GENOMIC DNA]</scope>
    <source>
        <strain evidence="4">cv. Dabenzi</strain>
    </source>
</reference>
<keyword evidence="1" id="KW-0175">Coiled coil</keyword>
<proteinExistence type="predicted"/>
<dbReference type="EMBL" id="MTKT01001084">
    <property type="protein sequence ID" value="OWM86384.1"/>
    <property type="molecule type" value="Genomic_DNA"/>
</dbReference>
<evidence type="ECO:0000256" key="1">
    <source>
        <dbReference type="SAM" id="Coils"/>
    </source>
</evidence>
<dbReference type="AlphaFoldDB" id="A0A218XN97"/>
<feature type="compositionally biased region" description="Basic and acidic residues" evidence="2">
    <location>
        <begin position="219"/>
        <end position="231"/>
    </location>
</feature>
<evidence type="ECO:0008006" key="5">
    <source>
        <dbReference type="Google" id="ProtNLM"/>
    </source>
</evidence>
<feature type="region of interest" description="Disordered" evidence="2">
    <location>
        <begin position="219"/>
        <end position="240"/>
    </location>
</feature>
<organism evidence="3 4">
    <name type="scientific">Punica granatum</name>
    <name type="common">Pomegranate</name>
    <dbReference type="NCBI Taxonomy" id="22663"/>
    <lineage>
        <taxon>Eukaryota</taxon>
        <taxon>Viridiplantae</taxon>
        <taxon>Streptophyta</taxon>
        <taxon>Embryophyta</taxon>
        <taxon>Tracheophyta</taxon>
        <taxon>Spermatophyta</taxon>
        <taxon>Magnoliopsida</taxon>
        <taxon>eudicotyledons</taxon>
        <taxon>Gunneridae</taxon>
        <taxon>Pentapetalae</taxon>
        <taxon>rosids</taxon>
        <taxon>malvids</taxon>
        <taxon>Myrtales</taxon>
        <taxon>Lythraceae</taxon>
        <taxon>Punica</taxon>
    </lineage>
</organism>
<dbReference type="CDD" id="cd22249">
    <property type="entry name" value="UDM1_RNF168_RNF169-like"/>
    <property type="match status" value="1"/>
</dbReference>